<sequence length="531" mass="54686">MTATIPGTTLTGEMLIAGTAVRGNGQEVRAFDPAAGRPLEPVYQHGDSSHVDAACAAAADAFATYRASTSEQRAQFLETIAANIEAISETLIARTVAESGLPQARITGEVGRTTGQLRLFASVLREGSWNGARIDTAQPDRTPLPRPDLRQRFIPLGPVAVFSASNFPLAFSVAGGDTASALAAGCPVVVKGHDAHPGTSELVARAIADAVVSCGLPAGTFSLLFGSGPDLGIALVTDPRIKAVGFTGSRSGGTALVAAAAARPEPIPVYAEMSSINPVFLLDGALDTRGAELGTAFVASLTMGSGQFCTNPGLVIAVDSPGLTNFVAAASQALTKSPATPMLTPNIARSYASGVESLTKAAELISRGEPGTSETSCHAALFTTDAQSFLASEDLQAEVFGSSSLIVRCADADELRAVAQGIEGQLTATVHADDSDLEEAGKLLPLLELKAGRILFGGWPTGVEVCHAMVHGGPFPATSDSRTTSVGSLAIERYLRPVCYQDVPKSLLPSAVADGNPDHLWRRIDGALSQD</sequence>
<keyword evidence="7" id="KW-1185">Reference proteome</keyword>
<dbReference type="InterPro" id="IPR050740">
    <property type="entry name" value="Aldehyde_DH_Superfamily"/>
</dbReference>
<feature type="domain" description="Aldehyde dehydrogenase" evidence="5">
    <location>
        <begin position="23"/>
        <end position="459"/>
    </location>
</feature>
<comment type="catalytic activity">
    <reaction evidence="3">
        <text>2,5-dioxopentanoate + NADP(+) + H2O = 2-oxoglutarate + NADPH + 2 H(+)</text>
        <dbReference type="Rhea" id="RHEA:11296"/>
        <dbReference type="ChEBI" id="CHEBI:15377"/>
        <dbReference type="ChEBI" id="CHEBI:15378"/>
        <dbReference type="ChEBI" id="CHEBI:16810"/>
        <dbReference type="ChEBI" id="CHEBI:57783"/>
        <dbReference type="ChEBI" id="CHEBI:58136"/>
        <dbReference type="ChEBI" id="CHEBI:58349"/>
        <dbReference type="EC" id="1.2.1.26"/>
    </reaction>
</comment>
<dbReference type="InterPro" id="IPR016163">
    <property type="entry name" value="Ald_DH_C"/>
</dbReference>
<dbReference type="InterPro" id="IPR044151">
    <property type="entry name" value="ALDH_KGSADH"/>
</dbReference>
<evidence type="ECO:0000256" key="3">
    <source>
        <dbReference type="ARBA" id="ARBA00051918"/>
    </source>
</evidence>
<comment type="caution">
    <text evidence="6">The sequence shown here is derived from an EMBL/GenBank/DDBJ whole genome shotgun (WGS) entry which is preliminary data.</text>
</comment>
<evidence type="ECO:0000256" key="2">
    <source>
        <dbReference type="ARBA" id="ARBA00050769"/>
    </source>
</evidence>
<dbReference type="CDD" id="cd07129">
    <property type="entry name" value="ALDH_KGSADH"/>
    <property type="match status" value="1"/>
</dbReference>
<dbReference type="EC" id="1.2.1.26" evidence="4"/>
<dbReference type="Pfam" id="PF00171">
    <property type="entry name" value="Aldedh"/>
    <property type="match status" value="1"/>
</dbReference>
<dbReference type="InterPro" id="IPR015590">
    <property type="entry name" value="Aldehyde_DH_dom"/>
</dbReference>
<dbReference type="Gene3D" id="3.40.309.10">
    <property type="entry name" value="Aldehyde Dehydrogenase, Chain A, domain 2"/>
    <property type="match status" value="1"/>
</dbReference>
<reference evidence="6 7" key="1">
    <citation type="submission" date="2020-08" db="EMBL/GenBank/DDBJ databases">
        <title>The Agave Microbiome: Exploring the role of microbial communities in plant adaptations to desert environments.</title>
        <authorList>
            <person name="Partida-Martinez L.P."/>
        </authorList>
    </citation>
    <scope>NUCLEOTIDE SEQUENCE [LARGE SCALE GENOMIC DNA]</scope>
    <source>
        <strain evidence="6 7">AT2.18</strain>
    </source>
</reference>
<dbReference type="EMBL" id="JACHVU010000002">
    <property type="protein sequence ID" value="MBB2989599.1"/>
    <property type="molecule type" value="Genomic_DNA"/>
</dbReference>
<comment type="catalytic activity">
    <reaction evidence="2">
        <text>2,5-dioxopentanoate + NAD(+) + H2O = 2-oxoglutarate + NADH + 2 H(+)</text>
        <dbReference type="Rhea" id="RHEA:47152"/>
        <dbReference type="ChEBI" id="CHEBI:15377"/>
        <dbReference type="ChEBI" id="CHEBI:15378"/>
        <dbReference type="ChEBI" id="CHEBI:16810"/>
        <dbReference type="ChEBI" id="CHEBI:57540"/>
        <dbReference type="ChEBI" id="CHEBI:57945"/>
        <dbReference type="ChEBI" id="CHEBI:58136"/>
    </reaction>
</comment>
<dbReference type="InterPro" id="IPR016161">
    <property type="entry name" value="Ald_DH/histidinol_DH"/>
</dbReference>
<keyword evidence="1 6" id="KW-0560">Oxidoreductase</keyword>
<protein>
    <recommendedName>
        <fullName evidence="4">2,5-dioxovalerate dehydrogenase</fullName>
        <ecNumber evidence="4">1.2.1.26</ecNumber>
    </recommendedName>
</protein>
<dbReference type="PANTHER" id="PTHR43353:SF3">
    <property type="entry name" value="ALDEHYDE DEHYDROGENASE-RELATED"/>
    <property type="match status" value="1"/>
</dbReference>
<dbReference type="RefSeq" id="WP_183466885.1">
    <property type="nucleotide sequence ID" value="NZ_JACHVU010000002.1"/>
</dbReference>
<dbReference type="GO" id="GO:0047533">
    <property type="term" value="F:2,5-dioxovalerate dehydrogenase (NADP+) activity"/>
    <property type="evidence" value="ECO:0007669"/>
    <property type="project" value="UniProtKB-EC"/>
</dbReference>
<evidence type="ECO:0000313" key="6">
    <source>
        <dbReference type="EMBL" id="MBB2989599.1"/>
    </source>
</evidence>
<dbReference type="SUPFAM" id="SSF53720">
    <property type="entry name" value="ALDH-like"/>
    <property type="match status" value="1"/>
</dbReference>
<dbReference type="FunFam" id="3.40.605.10:FF:000037">
    <property type="entry name" value="NADP-dependent fatty aldehyde dehydrogenase"/>
    <property type="match status" value="1"/>
</dbReference>
<dbReference type="PANTHER" id="PTHR43353">
    <property type="entry name" value="SUCCINATE-SEMIALDEHYDE DEHYDROGENASE, MITOCHONDRIAL"/>
    <property type="match status" value="1"/>
</dbReference>
<evidence type="ECO:0000259" key="5">
    <source>
        <dbReference type="Pfam" id="PF00171"/>
    </source>
</evidence>
<dbReference type="AlphaFoldDB" id="A0A839Q1B8"/>
<organism evidence="6 7">
    <name type="scientific">Mycolicibacterium iranicum</name>
    <name type="common">Mycobacterium iranicum</name>
    <dbReference type="NCBI Taxonomy" id="912594"/>
    <lineage>
        <taxon>Bacteria</taxon>
        <taxon>Bacillati</taxon>
        <taxon>Actinomycetota</taxon>
        <taxon>Actinomycetes</taxon>
        <taxon>Mycobacteriales</taxon>
        <taxon>Mycobacteriaceae</taxon>
        <taxon>Mycolicibacterium</taxon>
    </lineage>
</organism>
<accession>A0A839Q1B8</accession>
<dbReference type="Gene3D" id="3.40.605.10">
    <property type="entry name" value="Aldehyde Dehydrogenase, Chain A, domain 1"/>
    <property type="match status" value="1"/>
</dbReference>
<name>A0A839Q1B8_MYCIR</name>
<evidence type="ECO:0000256" key="1">
    <source>
        <dbReference type="ARBA" id="ARBA00023002"/>
    </source>
</evidence>
<evidence type="ECO:0000256" key="4">
    <source>
        <dbReference type="ARBA" id="ARBA00067023"/>
    </source>
</evidence>
<gene>
    <name evidence="6" type="ORF">FHR72_001062</name>
</gene>
<dbReference type="Proteomes" id="UP000550501">
    <property type="component" value="Unassembled WGS sequence"/>
</dbReference>
<proteinExistence type="predicted"/>
<evidence type="ECO:0000313" key="7">
    <source>
        <dbReference type="Proteomes" id="UP000550501"/>
    </source>
</evidence>
<dbReference type="InterPro" id="IPR016162">
    <property type="entry name" value="Ald_DH_N"/>
</dbReference>